<evidence type="ECO:0008006" key="4">
    <source>
        <dbReference type="Google" id="ProtNLM"/>
    </source>
</evidence>
<feature type="transmembrane region" description="Helical" evidence="1">
    <location>
        <begin position="46"/>
        <end position="66"/>
    </location>
</feature>
<dbReference type="Proteomes" id="UP000664835">
    <property type="component" value="Unassembled WGS sequence"/>
</dbReference>
<organism evidence="2 3">
    <name type="scientific">Thiomicrorhabdus marina</name>
    <dbReference type="NCBI Taxonomy" id="2818442"/>
    <lineage>
        <taxon>Bacteria</taxon>
        <taxon>Pseudomonadati</taxon>
        <taxon>Pseudomonadota</taxon>
        <taxon>Gammaproteobacteria</taxon>
        <taxon>Thiotrichales</taxon>
        <taxon>Piscirickettsiaceae</taxon>
        <taxon>Thiomicrorhabdus</taxon>
    </lineage>
</organism>
<keyword evidence="1" id="KW-1133">Transmembrane helix</keyword>
<evidence type="ECO:0000313" key="3">
    <source>
        <dbReference type="Proteomes" id="UP000664835"/>
    </source>
</evidence>
<dbReference type="EMBL" id="JAGETV010000003">
    <property type="protein sequence ID" value="MBO1926560.1"/>
    <property type="molecule type" value="Genomic_DNA"/>
</dbReference>
<comment type="caution">
    <text evidence="2">The sequence shown here is derived from an EMBL/GenBank/DDBJ whole genome shotgun (WGS) entry which is preliminary data.</text>
</comment>
<name>A0ABS3Q404_9GAMM</name>
<keyword evidence="3" id="KW-1185">Reference proteome</keyword>
<evidence type="ECO:0000256" key="1">
    <source>
        <dbReference type="SAM" id="Phobius"/>
    </source>
</evidence>
<gene>
    <name evidence="2" type="ORF">J3998_03140</name>
</gene>
<evidence type="ECO:0000313" key="2">
    <source>
        <dbReference type="EMBL" id="MBO1926560.1"/>
    </source>
</evidence>
<keyword evidence="1" id="KW-0472">Membrane</keyword>
<protein>
    <recommendedName>
        <fullName evidence="4">DUF3137 domain-containing protein</fullName>
    </recommendedName>
</protein>
<sequence length="315" mass="36050">MNNRALTSLVIDSYKQLKAATSSEDLLQILDQLKNFPDGLRFNNTLLNVLGGITLVAGIIFWFLPLELQRQALFAYLIAGMGLLFIGFGFGRQWFVKNLGDSILQRDAEFDNGIIADDKAKLELDSFFSFSMLDHPTIQKIHRNQENGYLFEIKHRIHDFGKGNRYSAEVRNSKGQKAYKTEIRYALMMPFQNCPAIEILHDAVKLRKSEGFTPALNEFNETFSIRGEDDVNTALFINAHAVLQIMEINAVLKHCCFEIRDGHILITTKSKIMNWDLPKNLSLYEIDDFIAFLKQQTSSQNYSQLLSFVNNINNH</sequence>
<reference evidence="2 3" key="1">
    <citation type="submission" date="2021-03" db="EMBL/GenBank/DDBJ databases">
        <title>Thiomicrorhabdus sp.nov.,novel sulfur-oxidizing bacteria isolated from coastal sediment.</title>
        <authorList>
            <person name="Liu X."/>
        </authorList>
    </citation>
    <scope>NUCLEOTIDE SEQUENCE [LARGE SCALE GENOMIC DNA]</scope>
    <source>
        <strain evidence="2 3">6S2-11</strain>
    </source>
</reference>
<accession>A0ABS3Q404</accession>
<proteinExistence type="predicted"/>
<feature type="transmembrane region" description="Helical" evidence="1">
    <location>
        <begin position="73"/>
        <end position="95"/>
    </location>
</feature>
<keyword evidence="1" id="KW-0812">Transmembrane</keyword>
<dbReference type="RefSeq" id="WP_208147786.1">
    <property type="nucleotide sequence ID" value="NZ_JAGETV010000003.1"/>
</dbReference>